<evidence type="ECO:0000313" key="2">
    <source>
        <dbReference type="EMBL" id="QFZ81875.1"/>
    </source>
</evidence>
<dbReference type="Proteomes" id="UP000326780">
    <property type="component" value="Chromosome"/>
</dbReference>
<name>A0A5Q0M022_VARPD</name>
<dbReference type="RefSeq" id="WP_093299116.1">
    <property type="nucleotide sequence ID" value="NZ_CP045644.1"/>
</dbReference>
<dbReference type="Pfam" id="PF09588">
    <property type="entry name" value="YqaJ"/>
    <property type="match status" value="1"/>
</dbReference>
<dbReference type="NCBIfam" id="TIGR03033">
    <property type="entry name" value="phage_rel_nuc"/>
    <property type="match status" value="1"/>
</dbReference>
<dbReference type="InterPro" id="IPR017482">
    <property type="entry name" value="Lambda-type_endonuclease"/>
</dbReference>
<reference evidence="2 3" key="1">
    <citation type="submission" date="2019-10" db="EMBL/GenBank/DDBJ databases">
        <title>Complete genome sequence of Variovorax paradoxus 5C-2.</title>
        <authorList>
            <person name="Gogoleva N.E."/>
            <person name="Balkin A.S."/>
        </authorList>
    </citation>
    <scope>NUCLEOTIDE SEQUENCE [LARGE SCALE GENOMIC DNA]</scope>
    <source>
        <strain evidence="2 3">5C-2</strain>
    </source>
</reference>
<dbReference type="EMBL" id="CP045644">
    <property type="protein sequence ID" value="QFZ81875.1"/>
    <property type="molecule type" value="Genomic_DNA"/>
</dbReference>
<feature type="domain" description="YqaJ viral recombinase" evidence="1">
    <location>
        <begin position="49"/>
        <end position="180"/>
    </location>
</feature>
<dbReference type="SUPFAM" id="SSF52980">
    <property type="entry name" value="Restriction endonuclease-like"/>
    <property type="match status" value="1"/>
</dbReference>
<dbReference type="InterPro" id="IPR011604">
    <property type="entry name" value="PDDEXK-like_dom_sf"/>
</dbReference>
<evidence type="ECO:0000313" key="3">
    <source>
        <dbReference type="Proteomes" id="UP000326780"/>
    </source>
</evidence>
<dbReference type="InterPro" id="IPR019080">
    <property type="entry name" value="YqaJ_viral_recombinase"/>
</dbReference>
<gene>
    <name evidence="2" type="ORF">GFK26_03360</name>
</gene>
<dbReference type="Gene3D" id="3.90.320.10">
    <property type="match status" value="1"/>
</dbReference>
<proteinExistence type="predicted"/>
<accession>A0A5Q0M022</accession>
<dbReference type="AlphaFoldDB" id="A0A5Q0M022"/>
<sequence>MYTRAERLRTASLTTTRRVALHLVSTSKRLGSAAIVDRQIDSPQPSEVGIGNRDAAAALGHDPFKSQVRLWMEKKGRQDLLHPVLVQDDSLGYWGLLLEPIVAAHYTNRTGRRIRQVNATQRHQKHPWMIATVTREVVDAPDVQLLECSCVGMDAAPLWAHGVPAYMRLRVMHLLAVTGQRAADVVALLGGQDLQIYRIERDEAEIAWLIRQEKVFWRSVECDQAPPSRDEDMPVS</sequence>
<organism evidence="2 3">
    <name type="scientific">Variovorax paradoxus</name>
    <dbReference type="NCBI Taxonomy" id="34073"/>
    <lineage>
        <taxon>Bacteria</taxon>
        <taxon>Pseudomonadati</taxon>
        <taxon>Pseudomonadota</taxon>
        <taxon>Betaproteobacteria</taxon>
        <taxon>Burkholderiales</taxon>
        <taxon>Comamonadaceae</taxon>
        <taxon>Variovorax</taxon>
    </lineage>
</organism>
<dbReference type="InterPro" id="IPR011335">
    <property type="entry name" value="Restrct_endonuc-II-like"/>
</dbReference>
<evidence type="ECO:0000259" key="1">
    <source>
        <dbReference type="Pfam" id="PF09588"/>
    </source>
</evidence>
<protein>
    <recommendedName>
        <fullName evidence="1">YqaJ viral recombinase domain-containing protein</fullName>
    </recommendedName>
</protein>